<reference evidence="1 2" key="1">
    <citation type="submission" date="2017-01" db="EMBL/GenBank/DDBJ databases">
        <title>Genome sequencing of Arcobacter sp. LPB0137.</title>
        <authorList>
            <person name="Lee G.-W."/>
            <person name="Yi H."/>
        </authorList>
    </citation>
    <scope>NUCLEOTIDE SEQUENCE [LARGE SCALE GENOMIC DNA]</scope>
    <source>
        <strain evidence="1 2">LPB0137</strain>
    </source>
</reference>
<dbReference type="AlphaFoldDB" id="A0A1P8KJV2"/>
<sequence length="212" mass="25532">MINTPEILRNPNDKSFNLSESENYSFKEAYDLIKIEKYTYSLFAIWNAVVINIQRRIEDFGIKNLYNVIDDKKNFNDKGTNLKDRWLNVNEYKIIDYAKNLNIINHITHDIITTLYWMKSINEEKENQKIDPFEIYAIVYLLEKNLFLKDFKIDQRVNEINTENNFKRREEDRYNDLNLIPQTHQEMLLRAGIDAFNKKDKDRTTSLLDKYV</sequence>
<proteinExistence type="predicted"/>
<evidence type="ECO:0000313" key="1">
    <source>
        <dbReference type="EMBL" id="APW64804.1"/>
    </source>
</evidence>
<organism evidence="1 2">
    <name type="scientific">Poseidonibacter parvus</name>
    <dbReference type="NCBI Taxonomy" id="1850254"/>
    <lineage>
        <taxon>Bacteria</taxon>
        <taxon>Pseudomonadati</taxon>
        <taxon>Campylobacterota</taxon>
        <taxon>Epsilonproteobacteria</taxon>
        <taxon>Campylobacterales</taxon>
        <taxon>Arcobacteraceae</taxon>
        <taxon>Poseidonibacter</taxon>
    </lineage>
</organism>
<dbReference type="RefSeq" id="WP_076083981.1">
    <property type="nucleotide sequence ID" value="NZ_CP019070.1"/>
</dbReference>
<protein>
    <submittedName>
        <fullName evidence="1">Uncharacterized protein</fullName>
    </submittedName>
</protein>
<dbReference type="OrthoDB" id="5346541at2"/>
<evidence type="ECO:0000313" key="2">
    <source>
        <dbReference type="Proteomes" id="UP000186074"/>
    </source>
</evidence>
<name>A0A1P8KJV2_9BACT</name>
<keyword evidence="2" id="KW-1185">Reference proteome</keyword>
<gene>
    <name evidence="1" type="ORF">LPB137_02545</name>
</gene>
<dbReference type="KEGG" id="alp:LPB137_02545"/>
<accession>A0A1P8KJV2</accession>
<dbReference type="EMBL" id="CP019070">
    <property type="protein sequence ID" value="APW64804.1"/>
    <property type="molecule type" value="Genomic_DNA"/>
</dbReference>
<dbReference type="Proteomes" id="UP000186074">
    <property type="component" value="Chromosome"/>
</dbReference>